<reference evidence="8" key="3">
    <citation type="submission" date="2019-04" db="EMBL/GenBank/DDBJ databases">
        <title>Analysis of the testis transcriptome of the Chagas disease vector Rhodnius prolixus.</title>
        <authorList>
            <person name="Cesar J."/>
            <person name="Ribeiro J.M."/>
            <person name="Pereira M.H."/>
            <person name="Araujo R.N."/>
            <person name="Gontijo N.F."/>
            <person name="Pessoa G."/>
            <person name="Sant'Anna M.V."/>
            <person name="Sorgine M.H."/>
            <person name="Majerowicz D."/>
            <person name="Carvalho A.B."/>
            <person name="Braz G."/>
            <person name="Mesquita R."/>
            <person name="Lagerblad P.O."/>
            <person name="Koerich L.B."/>
        </authorList>
    </citation>
    <scope>NUCLEOTIDE SEQUENCE</scope>
</reference>
<feature type="transmembrane region" description="Helical" evidence="6">
    <location>
        <begin position="556"/>
        <end position="577"/>
    </location>
</feature>
<comment type="similarity">
    <text evidence="2">Belongs to the major facilitator superfamily. MFSD6 family.</text>
</comment>
<feature type="transmembrane region" description="Helical" evidence="6">
    <location>
        <begin position="35"/>
        <end position="56"/>
    </location>
</feature>
<feature type="transmembrane region" description="Helical" evidence="6">
    <location>
        <begin position="276"/>
        <end position="305"/>
    </location>
</feature>
<dbReference type="Pfam" id="PF12832">
    <property type="entry name" value="MFS_1_like"/>
    <property type="match status" value="1"/>
</dbReference>
<evidence type="ECO:0000256" key="1">
    <source>
        <dbReference type="ARBA" id="ARBA00004141"/>
    </source>
</evidence>
<reference evidence="9" key="2">
    <citation type="submission" date="2015-05" db="UniProtKB">
        <authorList>
            <consortium name="EnsemblMetazoa"/>
        </authorList>
    </citation>
    <scope>IDENTIFICATION</scope>
</reference>
<keyword evidence="10" id="KW-1185">Reference proteome</keyword>
<feature type="transmembrane region" description="Helical" evidence="6">
    <location>
        <begin position="388"/>
        <end position="415"/>
    </location>
</feature>
<comment type="subcellular location">
    <subcellularLocation>
        <location evidence="1">Membrane</location>
        <topology evidence="1">Multi-pass membrane protein</topology>
    </subcellularLocation>
</comment>
<dbReference type="EMBL" id="GHKJ01000089">
    <property type="protein sequence ID" value="MOY45119.1"/>
    <property type="molecule type" value="Transcribed_RNA"/>
</dbReference>
<organism evidence="8">
    <name type="scientific">Rhodnius prolixus</name>
    <name type="common">Triatomid bug</name>
    <dbReference type="NCBI Taxonomy" id="13249"/>
    <lineage>
        <taxon>Eukaryota</taxon>
        <taxon>Metazoa</taxon>
        <taxon>Ecdysozoa</taxon>
        <taxon>Arthropoda</taxon>
        <taxon>Hexapoda</taxon>
        <taxon>Insecta</taxon>
        <taxon>Pterygota</taxon>
        <taxon>Neoptera</taxon>
        <taxon>Paraneoptera</taxon>
        <taxon>Hemiptera</taxon>
        <taxon>Heteroptera</taxon>
        <taxon>Panheteroptera</taxon>
        <taxon>Cimicomorpha</taxon>
        <taxon>Reduviidae</taxon>
        <taxon>Triatominae</taxon>
        <taxon>Rhodnius</taxon>
    </lineage>
</organism>
<evidence type="ECO:0000259" key="7">
    <source>
        <dbReference type="Pfam" id="PF12832"/>
    </source>
</evidence>
<evidence type="ECO:0000313" key="8">
    <source>
        <dbReference type="EMBL" id="MOY45119.1"/>
    </source>
</evidence>
<dbReference type="SUPFAM" id="SSF103473">
    <property type="entry name" value="MFS general substrate transporter"/>
    <property type="match status" value="1"/>
</dbReference>
<sequence>MKIDMNLLPMKGHYFLFNAGTAPVVPFIPTLAKELGFSSFIVGIVYTFLPIMGMIAKPSMGALADRFHCQKIIFLLFIVLVMVFFIFIPFIPPLPSDSKANIHCNLDSVVQICSESLSDNCYLKKITDFGSENSTIKCTMSCKAEEKFIESVCTKWNQSQFCGSPHRLPVNQLLAIAKKQAGVIADVPGDNKKPVTLAPQTLSFNAYLSPKHTVQIGKCIYIRLQNVEFQSNVMVIPYCDSLQEANCEMSCDNAVISEISLNPKLKDSEIFNLYQFWMFAIFLVLSWVGQAVIVSIGDTICFELLGDNPSKYGNQRLWGSVGWGLFSVIAGLIVDKFSDGQKKNYFPAFVLMLIMLFLDLVVSSRIKYKQLRTSSSILRDMGKLLSEVKIVIFLIWCICVGMCTAMLWNFLFWYLEDLATAHGCETKAWIKTLEGLAMGIQCFGGELPFFFLSGWILKKIGHINAMTLVLFVLGVRFLLYSVLTNPWWCLPIELLNGLTFGLFYAAMTSYASIVALPGTESTTQGLVGAVFEGIGVSLGSFIGGLLINHYSGSKTFLIFGIGALTCALVHFFVQYFLSRRVTVLNIHERDFKQPRYASPNDAIHMLEDTLQDPNLSRARFGE</sequence>
<feature type="transmembrane region" description="Helical" evidence="6">
    <location>
        <begin position="494"/>
        <end position="514"/>
    </location>
</feature>
<dbReference type="Proteomes" id="UP000015103">
    <property type="component" value="Unassembled WGS sequence"/>
</dbReference>
<dbReference type="VEuPathDB" id="VectorBase:RPRC010294"/>
<evidence type="ECO:0000256" key="5">
    <source>
        <dbReference type="ARBA" id="ARBA00023136"/>
    </source>
</evidence>
<dbReference type="RefSeq" id="XP_073973875.1">
    <property type="nucleotide sequence ID" value="XM_074117774.1"/>
</dbReference>
<evidence type="ECO:0000313" key="10">
    <source>
        <dbReference type="Proteomes" id="UP000015103"/>
    </source>
</evidence>
<reference evidence="10" key="1">
    <citation type="submission" date="2015-04" db="EMBL/GenBank/DDBJ databases">
        <authorList>
            <person name="Wilson R.K."/>
            <person name="Warren W."/>
            <person name="Dotson E."/>
            <person name="Oliveira P.L."/>
        </authorList>
    </citation>
    <scope>NUCLEOTIDE SEQUENCE</scope>
</reference>
<accession>T1I1X4</accession>
<evidence type="ECO:0000256" key="6">
    <source>
        <dbReference type="SAM" id="Phobius"/>
    </source>
</evidence>
<dbReference type="HOGENOM" id="CLU_2725363_0_0_1"/>
<dbReference type="EnsemblMetazoa" id="RPRC010294-RA">
    <property type="protein sequence ID" value="RPRC010294-PA"/>
    <property type="gene ID" value="RPRC010294"/>
</dbReference>
<feature type="transmembrane region" description="Helical" evidence="6">
    <location>
        <begin position="468"/>
        <end position="488"/>
    </location>
</feature>
<evidence type="ECO:0000256" key="2">
    <source>
        <dbReference type="ARBA" id="ARBA00005241"/>
    </source>
</evidence>
<feature type="transmembrane region" description="Helical" evidence="6">
    <location>
        <begin position="526"/>
        <end position="550"/>
    </location>
</feature>
<accession>A0A4P6D7H2</accession>
<protein>
    <submittedName>
        <fullName evidence="8 9">Putative transporter rhodnius neglectus</fullName>
    </submittedName>
</protein>
<feature type="domain" description="Major facilitator superfamily associated" evidence="7">
    <location>
        <begin position="8"/>
        <end position="557"/>
    </location>
</feature>
<dbReference type="CDD" id="cd17335">
    <property type="entry name" value="MFS_MFSD6"/>
    <property type="match status" value="1"/>
</dbReference>
<keyword evidence="5 6" id="KW-0472">Membrane</keyword>
<feature type="transmembrane region" description="Helical" evidence="6">
    <location>
        <begin position="317"/>
        <end position="334"/>
    </location>
</feature>
<proteinExistence type="inferred from homology"/>
<dbReference type="EMBL" id="ACPB03000287">
    <property type="status" value="NOT_ANNOTATED_CDS"/>
    <property type="molecule type" value="Genomic_DNA"/>
</dbReference>
<feature type="transmembrane region" description="Helical" evidence="6">
    <location>
        <begin position="72"/>
        <end position="91"/>
    </location>
</feature>
<feature type="transmembrane region" description="Helical" evidence="6">
    <location>
        <begin position="12"/>
        <end position="29"/>
    </location>
</feature>
<dbReference type="InterPro" id="IPR051717">
    <property type="entry name" value="MFS_MFSD6"/>
</dbReference>
<dbReference type="InterPro" id="IPR036259">
    <property type="entry name" value="MFS_trans_sf"/>
</dbReference>
<dbReference type="Gene3D" id="1.20.1250.20">
    <property type="entry name" value="MFS general substrate transporter like domains"/>
    <property type="match status" value="3"/>
</dbReference>
<keyword evidence="3 6" id="KW-0812">Transmembrane</keyword>
<dbReference type="AlphaFoldDB" id="A0A4P6D7H2"/>
<dbReference type="GeneID" id="141448912"/>
<evidence type="ECO:0000256" key="4">
    <source>
        <dbReference type="ARBA" id="ARBA00022989"/>
    </source>
</evidence>
<evidence type="ECO:0000256" key="3">
    <source>
        <dbReference type="ARBA" id="ARBA00022692"/>
    </source>
</evidence>
<name>A0A4P6D7H2_RHOPR</name>
<dbReference type="PANTHER" id="PTHR16172">
    <property type="entry name" value="MAJOR FACILITATOR SUPERFAMILY DOMAIN-CONTAINING PROTEIN 6-LIKE"/>
    <property type="match status" value="1"/>
</dbReference>
<keyword evidence="4 6" id="KW-1133">Transmembrane helix</keyword>
<dbReference type="GO" id="GO:0016020">
    <property type="term" value="C:membrane"/>
    <property type="evidence" value="ECO:0007669"/>
    <property type="project" value="UniProtKB-SubCell"/>
</dbReference>
<dbReference type="InterPro" id="IPR024989">
    <property type="entry name" value="MFS_assoc_dom"/>
</dbReference>
<feature type="transmembrane region" description="Helical" evidence="6">
    <location>
        <begin position="346"/>
        <end position="368"/>
    </location>
</feature>
<evidence type="ECO:0000313" key="9">
    <source>
        <dbReference type="EnsemblMetazoa" id="RPRC010294-PA"/>
    </source>
</evidence>
<dbReference type="PANTHER" id="PTHR16172:SF30">
    <property type="entry name" value="SUGAR BABY, ISOFORM C"/>
    <property type="match status" value="1"/>
</dbReference>